<dbReference type="Proteomes" id="UP001139000">
    <property type="component" value="Unassembled WGS sequence"/>
</dbReference>
<evidence type="ECO:0000259" key="7">
    <source>
        <dbReference type="Pfam" id="PF04024"/>
    </source>
</evidence>
<dbReference type="InterPro" id="IPR007168">
    <property type="entry name" value="Phageshock_PspC_N"/>
</dbReference>
<evidence type="ECO:0000313" key="9">
    <source>
        <dbReference type="Proteomes" id="UP001139000"/>
    </source>
</evidence>
<dbReference type="GO" id="GO:0005886">
    <property type="term" value="C:plasma membrane"/>
    <property type="evidence" value="ECO:0007669"/>
    <property type="project" value="UniProtKB-SubCell"/>
</dbReference>
<dbReference type="InterPro" id="IPR052027">
    <property type="entry name" value="PspC"/>
</dbReference>
<reference evidence="8" key="1">
    <citation type="submission" date="2021-12" db="EMBL/GenBank/DDBJ databases">
        <title>Novel species in genus Dyadobacter.</title>
        <authorList>
            <person name="Ma C."/>
        </authorList>
    </citation>
    <scope>NUCLEOTIDE SEQUENCE</scope>
    <source>
        <strain evidence="8">LJ419</strain>
    </source>
</reference>
<proteinExistence type="predicted"/>
<organism evidence="8 9">
    <name type="scientific">Dyadobacter chenwenxiniae</name>
    <dbReference type="NCBI Taxonomy" id="2906456"/>
    <lineage>
        <taxon>Bacteria</taxon>
        <taxon>Pseudomonadati</taxon>
        <taxon>Bacteroidota</taxon>
        <taxon>Cytophagia</taxon>
        <taxon>Cytophagales</taxon>
        <taxon>Spirosomataceae</taxon>
        <taxon>Dyadobacter</taxon>
    </lineage>
</organism>
<feature type="transmembrane region" description="Helical" evidence="6">
    <location>
        <begin position="35"/>
        <end position="59"/>
    </location>
</feature>
<keyword evidence="2" id="KW-1003">Cell membrane</keyword>
<accession>A0A9X1PQ42</accession>
<keyword evidence="9" id="KW-1185">Reference proteome</keyword>
<dbReference type="RefSeq" id="WP_234605835.1">
    <property type="nucleotide sequence ID" value="NZ_CP094997.1"/>
</dbReference>
<dbReference type="AlphaFoldDB" id="A0A9X1PQ42"/>
<comment type="subcellular location">
    <subcellularLocation>
        <location evidence="1">Cell membrane</location>
        <topology evidence="1">Single-pass membrane protein</topology>
    </subcellularLocation>
</comment>
<keyword evidence="4 6" id="KW-1133">Transmembrane helix</keyword>
<dbReference type="Pfam" id="PF04024">
    <property type="entry name" value="PspC"/>
    <property type="match status" value="1"/>
</dbReference>
<evidence type="ECO:0000256" key="5">
    <source>
        <dbReference type="ARBA" id="ARBA00023136"/>
    </source>
</evidence>
<keyword evidence="3 6" id="KW-0812">Transmembrane</keyword>
<keyword evidence="5 6" id="KW-0472">Membrane</keyword>
<gene>
    <name evidence="8" type="ORF">LXM26_27985</name>
</gene>
<dbReference type="PANTHER" id="PTHR33885">
    <property type="entry name" value="PHAGE SHOCK PROTEIN C"/>
    <property type="match status" value="1"/>
</dbReference>
<name>A0A9X1PQ42_9BACT</name>
<dbReference type="PANTHER" id="PTHR33885:SF3">
    <property type="entry name" value="PHAGE SHOCK PROTEIN C"/>
    <property type="match status" value="1"/>
</dbReference>
<evidence type="ECO:0000256" key="1">
    <source>
        <dbReference type="ARBA" id="ARBA00004162"/>
    </source>
</evidence>
<comment type="caution">
    <text evidence="8">The sequence shown here is derived from an EMBL/GenBank/DDBJ whole genome shotgun (WGS) entry which is preliminary data.</text>
</comment>
<feature type="domain" description="Phage shock protein PspC N-terminal" evidence="7">
    <location>
        <begin position="5"/>
        <end position="62"/>
    </location>
</feature>
<evidence type="ECO:0000256" key="2">
    <source>
        <dbReference type="ARBA" id="ARBA00022475"/>
    </source>
</evidence>
<evidence type="ECO:0000313" key="8">
    <source>
        <dbReference type="EMBL" id="MCF0065387.1"/>
    </source>
</evidence>
<evidence type="ECO:0000256" key="6">
    <source>
        <dbReference type="SAM" id="Phobius"/>
    </source>
</evidence>
<protein>
    <submittedName>
        <fullName evidence="8">PspC domain-containing protein</fullName>
    </submittedName>
</protein>
<sequence length="77" mass="8622">MNNNRLFRNTNSKVLGGVAAGIADYLDIDVTIVRVLFVLGVFIPVTFPIILFYIVLWIVMPDGARRPKPLEGNRYSA</sequence>
<evidence type="ECO:0000256" key="4">
    <source>
        <dbReference type="ARBA" id="ARBA00022989"/>
    </source>
</evidence>
<evidence type="ECO:0000256" key="3">
    <source>
        <dbReference type="ARBA" id="ARBA00022692"/>
    </source>
</evidence>
<dbReference type="EMBL" id="JAJTTC010000011">
    <property type="protein sequence ID" value="MCF0065387.1"/>
    <property type="molecule type" value="Genomic_DNA"/>
</dbReference>